<reference evidence="10" key="2">
    <citation type="submission" date="2004-02" db="EMBL/GenBank/DDBJ databases">
        <authorList>
            <consortium name="Genoscope"/>
            <consortium name="Whitehead Institute Centre for Genome Research"/>
        </authorList>
    </citation>
    <scope>NUCLEOTIDE SEQUENCE</scope>
</reference>
<dbReference type="CDD" id="cd14947">
    <property type="entry name" value="NBR1_like"/>
    <property type="match status" value="1"/>
</dbReference>
<dbReference type="GO" id="GO:0043130">
    <property type="term" value="F:ubiquitin binding"/>
    <property type="evidence" value="ECO:0007669"/>
    <property type="project" value="TreeGrafter"/>
</dbReference>
<dbReference type="FunFam" id="2.60.40.10:FF:000289">
    <property type="entry name" value="Chromosome 6 open reading frame 106"/>
    <property type="match status" value="1"/>
</dbReference>
<dbReference type="CDD" id="cd14349">
    <property type="entry name" value="UBA_CF106"/>
    <property type="match status" value="1"/>
</dbReference>
<feature type="compositionally biased region" description="Polar residues" evidence="8">
    <location>
        <begin position="242"/>
        <end position="254"/>
    </location>
</feature>
<dbReference type="InterPro" id="IPR013761">
    <property type="entry name" value="SAM/pointed_sf"/>
</dbReference>
<name>Q4S5P4_TETNG</name>
<dbReference type="Gene3D" id="2.60.40.10">
    <property type="entry name" value="Immunoglobulins"/>
    <property type="match status" value="1"/>
</dbReference>
<dbReference type="GO" id="GO:0000407">
    <property type="term" value="C:phagophore assembly site"/>
    <property type="evidence" value="ECO:0007669"/>
    <property type="project" value="TreeGrafter"/>
</dbReference>
<evidence type="ECO:0000256" key="4">
    <source>
        <dbReference type="ARBA" id="ARBA00022588"/>
    </source>
</evidence>
<dbReference type="Gene3D" id="1.10.8.10">
    <property type="entry name" value="DNA helicase RuvA subunit, C-terminal domain"/>
    <property type="match status" value="1"/>
</dbReference>
<dbReference type="Gene3D" id="1.10.150.50">
    <property type="entry name" value="Transcription Factor, Ets-1"/>
    <property type="match status" value="1"/>
</dbReference>
<evidence type="ECO:0000256" key="5">
    <source>
        <dbReference type="ARBA" id="ARBA00022859"/>
    </source>
</evidence>
<proteinExistence type="predicted"/>
<dbReference type="PROSITE" id="PS51433">
    <property type="entry name" value="PNT"/>
    <property type="match status" value="1"/>
</dbReference>
<feature type="region of interest" description="Disordered" evidence="8">
    <location>
        <begin position="307"/>
        <end position="344"/>
    </location>
</feature>
<dbReference type="GO" id="GO:0016236">
    <property type="term" value="P:macroautophagy"/>
    <property type="evidence" value="ECO:0007669"/>
    <property type="project" value="TreeGrafter"/>
</dbReference>
<evidence type="ECO:0000256" key="6">
    <source>
        <dbReference type="ARBA" id="ARBA00023242"/>
    </source>
</evidence>
<dbReference type="GO" id="GO:0045087">
    <property type="term" value="P:innate immune response"/>
    <property type="evidence" value="ECO:0007669"/>
    <property type="project" value="UniProtKB-KW"/>
</dbReference>
<evidence type="ECO:0000256" key="7">
    <source>
        <dbReference type="ARBA" id="ARBA00070744"/>
    </source>
</evidence>
<sequence length="579" mass="64308">MEGMDLDLDQELMQKFSCMGTTDKDILISEFQRLLGFQLNPAGCAFFLDMTNWNLQAAIGAYYDFESPNINAPCMSFVRDVTIGEGESVPPDTPFTKTWRIQNTGAESWPPGVCLKYVGGDQFGHVNMVMVRSLDPQEMTDVSVQMQSPTSPGMYQGQWRMCTATGLYYGDVIWVILSVEVGGLLGVTQQLSSFQAEFNTQPHRPLEGDYNPFASPEKSKCPNSNSLHDASSHVVPEEHWQGSPSELQQDQNGLSHSSVDIVASSLQTNLSLVSYNKLSVQMKSEVFCEISFYVCATDIRETLEPPSTLKSCSSGQQHADDPAAIAGQETRARSSTSPPGTNPLVSIPAETLVQLFQEPSRQIDTDQNHKASGFIMGSPGCTPHAPVLISHTHYTDSSTDWLDEDVKPPRSLLGLPELGWPAVCLPYCDRIAPEEEPWMLRMTGGPAPATLPSRTLEPCSIKPDQSQDSPSEGQMEECYLEQVQTMVMGEVLKDVDTACKLLSIAADPLDWSCVQVQKWLLWTEHLYRLPQVSTMFQELTGRDLCSMTEADFRQRSSQFGDVLYAHLDIWRSSKNRRIE</sequence>
<gene>
    <name evidence="10" type="ORF">GSTENG00023643001</name>
</gene>
<feature type="compositionally biased region" description="Polar residues" evidence="8">
    <location>
        <begin position="308"/>
        <end position="317"/>
    </location>
</feature>
<dbReference type="InterPro" id="IPR032350">
    <property type="entry name" value="Nbr1_FW"/>
</dbReference>
<dbReference type="InterPro" id="IPR039517">
    <property type="entry name" value="C6orf106_UBA-like"/>
</dbReference>
<evidence type="ECO:0000256" key="1">
    <source>
        <dbReference type="ARBA" id="ARBA00004123"/>
    </source>
</evidence>
<dbReference type="EMBL" id="CAAE01014729">
    <property type="protein sequence ID" value="CAG04038.1"/>
    <property type="molecule type" value="Genomic_DNA"/>
</dbReference>
<accession>Q4S5P4</accession>
<evidence type="ECO:0000259" key="9">
    <source>
        <dbReference type="PROSITE" id="PS51433"/>
    </source>
</evidence>
<dbReference type="AlphaFoldDB" id="Q4S5P4"/>
<dbReference type="Pfam" id="PF16158">
    <property type="entry name" value="N_BRCA1_IG"/>
    <property type="match status" value="1"/>
</dbReference>
<dbReference type="GO" id="GO:0005634">
    <property type="term" value="C:nucleus"/>
    <property type="evidence" value="ECO:0007669"/>
    <property type="project" value="UniProtKB-SubCell"/>
</dbReference>
<keyword evidence="4" id="KW-0399">Innate immunity</keyword>
<evidence type="ECO:0000256" key="3">
    <source>
        <dbReference type="ARBA" id="ARBA00022490"/>
    </source>
</evidence>
<evidence type="ECO:0000256" key="2">
    <source>
        <dbReference type="ARBA" id="ARBA00004496"/>
    </source>
</evidence>
<comment type="subcellular location">
    <subcellularLocation>
        <location evidence="2">Cytoplasm</location>
    </subcellularLocation>
    <subcellularLocation>
        <location evidence="1">Nucleus</location>
    </subcellularLocation>
</comment>
<dbReference type="SMART" id="SM00251">
    <property type="entry name" value="SAM_PNT"/>
    <property type="match status" value="1"/>
</dbReference>
<dbReference type="Pfam" id="PF02198">
    <property type="entry name" value="SAM_PNT"/>
    <property type="match status" value="1"/>
</dbReference>
<protein>
    <recommendedName>
        <fullName evidence="7">Protein ILRUN</fullName>
    </recommendedName>
</protein>
<dbReference type="InterPro" id="IPR009060">
    <property type="entry name" value="UBA-like_sf"/>
</dbReference>
<evidence type="ECO:0000313" key="10">
    <source>
        <dbReference type="EMBL" id="CAG04038.1"/>
    </source>
</evidence>
<dbReference type="FunFam" id="1.10.150.50:FF:000050">
    <property type="entry name" value="SAM pointed domain containing ETS transcription factor"/>
    <property type="match status" value="1"/>
</dbReference>
<feature type="region of interest" description="Disordered" evidence="8">
    <location>
        <begin position="205"/>
        <end position="254"/>
    </location>
</feature>
<dbReference type="SUPFAM" id="SSF47769">
    <property type="entry name" value="SAM/Pointed domain"/>
    <property type="match status" value="1"/>
</dbReference>
<keyword evidence="5" id="KW-0391">Immunity</keyword>
<dbReference type="PANTHER" id="PTHR20930:SF0">
    <property type="entry name" value="PROTEIN ILRUN"/>
    <property type="match status" value="1"/>
</dbReference>
<reference evidence="10" key="1">
    <citation type="journal article" date="2004" name="Nature">
        <title>Genome duplication in the teleost fish Tetraodon nigroviridis reveals the early vertebrate proto-karyotype.</title>
        <authorList>
            <person name="Jaillon O."/>
            <person name="Aury J.-M."/>
            <person name="Brunet F."/>
            <person name="Petit J.-L."/>
            <person name="Stange-Thomann N."/>
            <person name="Mauceli E."/>
            <person name="Bouneau L."/>
            <person name="Fischer C."/>
            <person name="Ozouf-Costaz C."/>
            <person name="Bernot A."/>
            <person name="Nicaud S."/>
            <person name="Jaffe D."/>
            <person name="Fisher S."/>
            <person name="Lutfalla G."/>
            <person name="Dossat C."/>
            <person name="Segurens B."/>
            <person name="Dasilva C."/>
            <person name="Salanoubat M."/>
            <person name="Levy M."/>
            <person name="Boudet N."/>
            <person name="Castellano S."/>
            <person name="Anthouard V."/>
            <person name="Jubin C."/>
            <person name="Castelli V."/>
            <person name="Katinka M."/>
            <person name="Vacherie B."/>
            <person name="Biemont C."/>
            <person name="Skalli Z."/>
            <person name="Cattolico L."/>
            <person name="Poulain J."/>
            <person name="De Berardinis V."/>
            <person name="Cruaud C."/>
            <person name="Duprat S."/>
            <person name="Brottier P."/>
            <person name="Coutanceau J.-P."/>
            <person name="Gouzy J."/>
            <person name="Parra G."/>
            <person name="Lardier G."/>
            <person name="Chapple C."/>
            <person name="McKernan K.J."/>
            <person name="McEwan P."/>
            <person name="Bosak S."/>
            <person name="Kellis M."/>
            <person name="Volff J.-N."/>
            <person name="Guigo R."/>
            <person name="Zody M.C."/>
            <person name="Mesirov J."/>
            <person name="Lindblad-Toh K."/>
            <person name="Birren B."/>
            <person name="Nusbaum C."/>
            <person name="Kahn D."/>
            <person name="Robinson-Rechavi M."/>
            <person name="Laudet V."/>
            <person name="Schachter V."/>
            <person name="Quetier F."/>
            <person name="Saurin W."/>
            <person name="Scarpelli C."/>
            <person name="Wincker P."/>
            <person name="Lander E.S."/>
            <person name="Weissenbach J."/>
            <person name="Roest Crollius H."/>
        </authorList>
    </citation>
    <scope>NUCLEOTIDE SEQUENCE [LARGE SCALE GENOMIC DNA]</scope>
</reference>
<keyword evidence="6" id="KW-0539">Nucleus</keyword>
<dbReference type="SUPFAM" id="SSF46934">
    <property type="entry name" value="UBA-like"/>
    <property type="match status" value="1"/>
</dbReference>
<dbReference type="PANTHER" id="PTHR20930">
    <property type="entry name" value="OVARIAN CARCINOMA ANTIGEN CA125-RELATED"/>
    <property type="match status" value="1"/>
</dbReference>
<dbReference type="InterPro" id="IPR003118">
    <property type="entry name" value="Pointed_dom"/>
</dbReference>
<dbReference type="Pfam" id="PF14555">
    <property type="entry name" value="UBA_4"/>
    <property type="match status" value="1"/>
</dbReference>
<dbReference type="KEGG" id="tng:GSTEN00023643G001"/>
<evidence type="ECO:0000256" key="8">
    <source>
        <dbReference type="SAM" id="MobiDB-lite"/>
    </source>
</evidence>
<dbReference type="FunFam" id="1.10.8.10:FF:000015">
    <property type="entry name" value="Chromosome 6 C6orf106 homolog"/>
    <property type="match status" value="1"/>
</dbReference>
<dbReference type="GO" id="GO:0043565">
    <property type="term" value="F:sequence-specific DNA binding"/>
    <property type="evidence" value="ECO:0007669"/>
    <property type="project" value="InterPro"/>
</dbReference>
<dbReference type="OrthoDB" id="661148at2759"/>
<feature type="domain" description="PNT" evidence="9">
    <location>
        <begin position="490"/>
        <end position="574"/>
    </location>
</feature>
<organism evidence="10">
    <name type="scientific">Tetraodon nigroviridis</name>
    <name type="common">Spotted green pufferfish</name>
    <name type="synonym">Chelonodon nigroviridis</name>
    <dbReference type="NCBI Taxonomy" id="99883"/>
    <lineage>
        <taxon>Eukaryota</taxon>
        <taxon>Metazoa</taxon>
        <taxon>Chordata</taxon>
        <taxon>Craniata</taxon>
        <taxon>Vertebrata</taxon>
        <taxon>Euteleostomi</taxon>
        <taxon>Actinopterygii</taxon>
        <taxon>Neopterygii</taxon>
        <taxon>Teleostei</taxon>
        <taxon>Neoteleostei</taxon>
        <taxon>Acanthomorphata</taxon>
        <taxon>Eupercaria</taxon>
        <taxon>Tetraodontiformes</taxon>
        <taxon>Tetradontoidea</taxon>
        <taxon>Tetraodontidae</taxon>
        <taxon>Tetraodon</taxon>
    </lineage>
</organism>
<keyword evidence="3" id="KW-0963">Cytoplasm</keyword>
<dbReference type="InterPro" id="IPR013783">
    <property type="entry name" value="Ig-like_fold"/>
</dbReference>